<evidence type="ECO:0000313" key="1">
    <source>
        <dbReference type="EMBL" id="KAA9012401.1"/>
    </source>
</evidence>
<dbReference type="OrthoDB" id="2857727at2"/>
<dbReference type="AlphaFoldDB" id="A0A5J5GVT6"/>
<keyword evidence="2" id="KW-1185">Reference proteome</keyword>
<sequence>MNNFENELKALDQEWNDFSSVEFGVNDGNYIATINTARVQPNTFSDELELFLELIVNAGEYKGRRIFIHRPLEDKKKWFLVKKDLRVLGIDIPSISKIENYLNQMLDAIVEVKVETKNYKNKKGENKSYQNYELISKLDNLMDVKGDEQVF</sequence>
<gene>
    <name evidence="1" type="ORF">F4V44_25745</name>
</gene>
<protein>
    <submittedName>
        <fullName evidence="1">Uncharacterized protein</fullName>
    </submittedName>
</protein>
<comment type="caution">
    <text evidence="1">The sequence shown here is derived from an EMBL/GenBank/DDBJ whole genome shotgun (WGS) entry which is preliminary data.</text>
</comment>
<proteinExistence type="predicted"/>
<organism evidence="1 2">
    <name type="scientific">Niallia endozanthoxylica</name>
    <dbReference type="NCBI Taxonomy" id="2036016"/>
    <lineage>
        <taxon>Bacteria</taxon>
        <taxon>Bacillati</taxon>
        <taxon>Bacillota</taxon>
        <taxon>Bacilli</taxon>
        <taxon>Bacillales</taxon>
        <taxon>Bacillaceae</taxon>
        <taxon>Niallia</taxon>
    </lineage>
</organism>
<dbReference type="EMBL" id="VYKL01000061">
    <property type="protein sequence ID" value="KAA9012401.1"/>
    <property type="molecule type" value="Genomic_DNA"/>
</dbReference>
<name>A0A5J5GVT6_9BACI</name>
<dbReference type="RefSeq" id="WP_150442838.1">
    <property type="nucleotide sequence ID" value="NZ_VYKL01000061.1"/>
</dbReference>
<evidence type="ECO:0000313" key="2">
    <source>
        <dbReference type="Proteomes" id="UP000326671"/>
    </source>
</evidence>
<dbReference type="Proteomes" id="UP000326671">
    <property type="component" value="Unassembled WGS sequence"/>
</dbReference>
<accession>A0A5J5GVT6</accession>
<reference evidence="1 2" key="1">
    <citation type="submission" date="2019-09" db="EMBL/GenBank/DDBJ databases">
        <title>Whole genome sequences of isolates from the Mars Exploration Rovers.</title>
        <authorList>
            <person name="Seuylemezian A."/>
            <person name="Vaishampayan P."/>
        </authorList>
    </citation>
    <scope>NUCLEOTIDE SEQUENCE [LARGE SCALE GENOMIC DNA]</scope>
    <source>
        <strain evidence="1 2">MER_TA_151</strain>
    </source>
</reference>